<proteinExistence type="predicted"/>
<dbReference type="SMART" id="SM00091">
    <property type="entry name" value="PAS"/>
    <property type="match status" value="2"/>
</dbReference>
<evidence type="ECO:0000256" key="10">
    <source>
        <dbReference type="ARBA" id="ARBA00022777"/>
    </source>
</evidence>
<dbReference type="Pfam" id="PF07536">
    <property type="entry name" value="HWE_HK"/>
    <property type="match status" value="1"/>
</dbReference>
<gene>
    <name evidence="15" type="ORF">MHA02_13050</name>
</gene>
<dbReference type="InterPro" id="IPR013655">
    <property type="entry name" value="PAS_fold_3"/>
</dbReference>
<evidence type="ECO:0000256" key="1">
    <source>
        <dbReference type="ARBA" id="ARBA00000085"/>
    </source>
</evidence>
<comment type="caution">
    <text evidence="15">The sequence shown here is derived from an EMBL/GenBank/DDBJ whole genome shotgun (WGS) entry which is preliminary data.</text>
</comment>
<dbReference type="SUPFAM" id="SSF55785">
    <property type="entry name" value="PYP-like sensor domain (PAS domain)"/>
    <property type="match status" value="2"/>
</dbReference>
<dbReference type="Pfam" id="PF13185">
    <property type="entry name" value="GAF_2"/>
    <property type="match status" value="1"/>
</dbReference>
<dbReference type="InterPro" id="IPR000700">
    <property type="entry name" value="PAS-assoc_C"/>
</dbReference>
<dbReference type="PROSITE" id="PS50113">
    <property type="entry name" value="PAC"/>
    <property type="match status" value="1"/>
</dbReference>
<dbReference type="Proteomes" id="UP000321258">
    <property type="component" value="Unassembled WGS sequence"/>
</dbReference>
<comment type="catalytic activity">
    <reaction evidence="1">
        <text>ATP + protein L-histidine = ADP + protein N-phospho-L-histidine.</text>
        <dbReference type="EC" id="2.7.13.3"/>
    </reaction>
</comment>
<keyword evidence="8" id="KW-0677">Repeat</keyword>
<dbReference type="PROSITE" id="PS50112">
    <property type="entry name" value="PAS"/>
    <property type="match status" value="1"/>
</dbReference>
<dbReference type="SUPFAM" id="SSF55781">
    <property type="entry name" value="GAF domain-like"/>
    <property type="match status" value="2"/>
</dbReference>
<dbReference type="Pfam" id="PF01590">
    <property type="entry name" value="GAF"/>
    <property type="match status" value="1"/>
</dbReference>
<dbReference type="RefSeq" id="WP_170249062.1">
    <property type="nucleotide sequence ID" value="NZ_BJZT01000012.1"/>
</dbReference>
<dbReference type="EMBL" id="BJZT01000012">
    <property type="protein sequence ID" value="GEO98917.1"/>
    <property type="molecule type" value="Genomic_DNA"/>
</dbReference>
<evidence type="ECO:0000313" key="15">
    <source>
        <dbReference type="EMBL" id="GEO98917.1"/>
    </source>
</evidence>
<dbReference type="SMART" id="SM00911">
    <property type="entry name" value="HWE_HK"/>
    <property type="match status" value="1"/>
</dbReference>
<dbReference type="InterPro" id="IPR029016">
    <property type="entry name" value="GAF-like_dom_sf"/>
</dbReference>
<feature type="domain" description="PAS" evidence="13">
    <location>
        <begin position="622"/>
        <end position="692"/>
    </location>
</feature>
<evidence type="ECO:0000313" key="16">
    <source>
        <dbReference type="Proteomes" id="UP000321258"/>
    </source>
</evidence>
<protein>
    <recommendedName>
        <fullName evidence="3">Blue-light-activated histidine kinase</fullName>
        <ecNumber evidence="2">2.7.13.3</ecNumber>
    </recommendedName>
</protein>
<evidence type="ECO:0000259" key="14">
    <source>
        <dbReference type="PROSITE" id="PS50113"/>
    </source>
</evidence>
<keyword evidence="5" id="KW-0285">Flavoprotein</keyword>
<evidence type="ECO:0000256" key="9">
    <source>
        <dbReference type="ARBA" id="ARBA00022741"/>
    </source>
</evidence>
<keyword evidence="7" id="KW-0808">Transferase</keyword>
<reference evidence="15 16" key="1">
    <citation type="submission" date="2019-07" db="EMBL/GenBank/DDBJ databases">
        <title>Whole genome shotgun sequence of Methylobacterium haplocladii NBRC 107714.</title>
        <authorList>
            <person name="Hosoyama A."/>
            <person name="Uohara A."/>
            <person name="Ohji S."/>
            <person name="Ichikawa N."/>
        </authorList>
    </citation>
    <scope>NUCLEOTIDE SEQUENCE [LARGE SCALE GENOMIC DNA]</scope>
    <source>
        <strain evidence="15 16">NBRC 107714</strain>
    </source>
</reference>
<evidence type="ECO:0000256" key="4">
    <source>
        <dbReference type="ARBA" id="ARBA00022553"/>
    </source>
</evidence>
<dbReference type="NCBIfam" id="TIGR00229">
    <property type="entry name" value="sensory_box"/>
    <property type="match status" value="1"/>
</dbReference>
<organism evidence="15 16">
    <name type="scientific">Methylobacterium haplocladii</name>
    <dbReference type="NCBI Taxonomy" id="1176176"/>
    <lineage>
        <taxon>Bacteria</taxon>
        <taxon>Pseudomonadati</taxon>
        <taxon>Pseudomonadota</taxon>
        <taxon>Alphaproteobacteria</taxon>
        <taxon>Hyphomicrobiales</taxon>
        <taxon>Methylobacteriaceae</taxon>
        <taxon>Methylobacterium</taxon>
    </lineage>
</organism>
<keyword evidence="10" id="KW-0418">Kinase</keyword>
<dbReference type="InterPro" id="IPR003018">
    <property type="entry name" value="GAF"/>
</dbReference>
<keyword evidence="11" id="KW-0067">ATP-binding</keyword>
<dbReference type="GO" id="GO:0004673">
    <property type="term" value="F:protein histidine kinase activity"/>
    <property type="evidence" value="ECO:0007669"/>
    <property type="project" value="UniProtKB-EC"/>
</dbReference>
<dbReference type="Gene3D" id="3.30.565.10">
    <property type="entry name" value="Histidine kinase-like ATPase, C-terminal domain"/>
    <property type="match status" value="1"/>
</dbReference>
<evidence type="ECO:0000256" key="3">
    <source>
        <dbReference type="ARBA" id="ARBA00021740"/>
    </source>
</evidence>
<evidence type="ECO:0000256" key="2">
    <source>
        <dbReference type="ARBA" id="ARBA00012438"/>
    </source>
</evidence>
<dbReference type="Gene3D" id="3.30.450.40">
    <property type="match status" value="2"/>
</dbReference>
<dbReference type="Gene3D" id="2.10.70.100">
    <property type="match status" value="1"/>
</dbReference>
<dbReference type="CDD" id="cd00130">
    <property type="entry name" value="PAS"/>
    <property type="match status" value="2"/>
</dbReference>
<dbReference type="SMART" id="SM00065">
    <property type="entry name" value="GAF"/>
    <property type="match status" value="2"/>
</dbReference>
<keyword evidence="6" id="KW-0288">FMN</keyword>
<keyword evidence="9" id="KW-0547">Nucleotide-binding</keyword>
<dbReference type="Pfam" id="PF08447">
    <property type="entry name" value="PAS_3"/>
    <property type="match status" value="2"/>
</dbReference>
<dbReference type="EC" id="2.7.13.3" evidence="2"/>
<evidence type="ECO:0000256" key="7">
    <source>
        <dbReference type="ARBA" id="ARBA00022679"/>
    </source>
</evidence>
<keyword evidence="4" id="KW-0597">Phosphoprotein</keyword>
<dbReference type="InterPro" id="IPR011102">
    <property type="entry name" value="Sig_transdc_His_kinase_HWE"/>
</dbReference>
<dbReference type="Gene3D" id="3.30.450.20">
    <property type="entry name" value="PAS domain"/>
    <property type="match status" value="3"/>
</dbReference>
<dbReference type="InterPro" id="IPR036890">
    <property type="entry name" value="HATPase_C_sf"/>
</dbReference>
<dbReference type="SUPFAM" id="SSF55874">
    <property type="entry name" value="ATPase domain of HSP90 chaperone/DNA topoisomerase II/histidine kinase"/>
    <property type="match status" value="1"/>
</dbReference>
<accession>A0A512IMH2</accession>
<dbReference type="InterPro" id="IPR000014">
    <property type="entry name" value="PAS"/>
</dbReference>
<evidence type="ECO:0000256" key="6">
    <source>
        <dbReference type="ARBA" id="ARBA00022643"/>
    </source>
</evidence>
<evidence type="ECO:0000256" key="5">
    <source>
        <dbReference type="ARBA" id="ARBA00022630"/>
    </source>
</evidence>
<dbReference type="PANTHER" id="PTHR41523">
    <property type="entry name" value="TWO-COMPONENT SYSTEM SENSOR PROTEIN"/>
    <property type="match status" value="1"/>
</dbReference>
<keyword evidence="12" id="KW-0843">Virulence</keyword>
<dbReference type="GO" id="GO:0005524">
    <property type="term" value="F:ATP binding"/>
    <property type="evidence" value="ECO:0007669"/>
    <property type="project" value="UniProtKB-KW"/>
</dbReference>
<evidence type="ECO:0000256" key="8">
    <source>
        <dbReference type="ARBA" id="ARBA00022737"/>
    </source>
</evidence>
<sequence length="946" mass="105061">MADGIRRHDWTATPLGPIAHWPAALTFATTDILESRFASFITWGPEHIGLYNDAFIPIIGDRPNPLGLPFDKAWADIWGAIGHVYESAFTGTSSYFEDLPLDVPRPGLPDLSWWTFSYAPIRDETGRIGGVRATILETTARVRSERRQALLYRIADALRGLSDAGAMATAACTELGRHFGADRVGYAEIDAEDGLARIGQGWTSDERPHQVRSFSLDAFGAAFADRLRLGETTAVSEVGRDPLTAGSALYESFGIEAFLVVPLIRQGRWVNALSVGMGRAHSWTEEELSIAAAAAEQTWEAVKRARAEDSLRESGRRLDAALEAARMVAWDWDPAADRARLSGGAGALYGLRPGEAITSIVDGMACVHPDDLKRHMATVMEAGAALRSYESEFRIIRQCDGETAWLEERARPEIDPLTGKTILTGLVWDVTRRKSAELATEQAQREVGEELAVLTRLHDWAVRVARPSEWSTLIEEMLDAVMVLLKADFGTVRILDPDDDTLTVITHRGCAGSYLKQFATVSASDETLIFHRPLSTGQRVIVDDMPANLSETLRESSSKYDVHAFQMTPLFDRTGAPVGLLSTGVCRPQRMTEREWRLVDLYGSQIADVIGAKRARDAVAASEERQRRLIENVPQLVWRSAWDGHATWHSPQWFAYTGHRREDSIDRGWLDAMHPDDRPVILEAWSRARERGAYEVECRIWSAQEGRYRWFQERAIAEQVGDAADVEWIGTSTDIDALRTLHEHQRALLTELQHRVRQTLSQLRTIVRRTAETRDDFDEYVLRLDSRLGALARAQGPALRDPNAGVELSELVANELTAHQAREGQRVSVSGPSLRLRPSAADILGLALHELAINAVEHGALSGERGRIRVSWQIEDGTGDRCLQFTWTEAACALRERAGPTREGFGLSFLKRTLADELKAKTVIAFTPRGLSCTIALPLTERVAQP</sequence>
<name>A0A512IMH2_9HYPH</name>
<feature type="domain" description="PAC" evidence="14">
    <location>
        <begin position="389"/>
        <end position="442"/>
    </location>
</feature>
<evidence type="ECO:0000259" key="13">
    <source>
        <dbReference type="PROSITE" id="PS50112"/>
    </source>
</evidence>
<evidence type="ECO:0000256" key="11">
    <source>
        <dbReference type="ARBA" id="ARBA00022840"/>
    </source>
</evidence>
<dbReference type="AlphaFoldDB" id="A0A512IMH2"/>
<keyword evidence="16" id="KW-1185">Reference proteome</keyword>
<evidence type="ECO:0000256" key="12">
    <source>
        <dbReference type="ARBA" id="ARBA00023026"/>
    </source>
</evidence>
<dbReference type="PANTHER" id="PTHR41523:SF7">
    <property type="entry name" value="HISTIDINE KINASE"/>
    <property type="match status" value="1"/>
</dbReference>
<dbReference type="InterPro" id="IPR035965">
    <property type="entry name" value="PAS-like_dom_sf"/>
</dbReference>